<accession>A0A9W7GJ39</accession>
<comment type="caution">
    <text evidence="5">The sequence shown here is derived from an EMBL/GenBank/DDBJ whole genome shotgun (WGS) entry which is preliminary data.</text>
</comment>
<dbReference type="OrthoDB" id="440619at2759"/>
<organism evidence="5 6">
    <name type="scientific">Triparma columacea</name>
    <dbReference type="NCBI Taxonomy" id="722753"/>
    <lineage>
        <taxon>Eukaryota</taxon>
        <taxon>Sar</taxon>
        <taxon>Stramenopiles</taxon>
        <taxon>Ochrophyta</taxon>
        <taxon>Bolidophyceae</taxon>
        <taxon>Parmales</taxon>
        <taxon>Triparmaceae</taxon>
        <taxon>Triparma</taxon>
    </lineage>
</organism>
<dbReference type="SUPFAM" id="SSF55174">
    <property type="entry name" value="Alpha-L RNA-binding motif"/>
    <property type="match status" value="1"/>
</dbReference>
<dbReference type="PROSITE" id="PS50889">
    <property type="entry name" value="S4"/>
    <property type="match status" value="1"/>
</dbReference>
<dbReference type="SUPFAM" id="SSF55120">
    <property type="entry name" value="Pseudouridine synthase"/>
    <property type="match status" value="1"/>
</dbReference>
<dbReference type="InterPro" id="IPR050343">
    <property type="entry name" value="RsuA_PseudoU_synthase"/>
</dbReference>
<dbReference type="GO" id="GO:0001522">
    <property type="term" value="P:pseudouridine synthesis"/>
    <property type="evidence" value="ECO:0007669"/>
    <property type="project" value="InterPro"/>
</dbReference>
<evidence type="ECO:0000256" key="1">
    <source>
        <dbReference type="ARBA" id="ARBA00008348"/>
    </source>
</evidence>
<evidence type="ECO:0000256" key="2">
    <source>
        <dbReference type="ARBA" id="ARBA00023235"/>
    </source>
</evidence>
<dbReference type="GO" id="GO:0003723">
    <property type="term" value="F:RNA binding"/>
    <property type="evidence" value="ECO:0007669"/>
    <property type="project" value="UniProtKB-KW"/>
</dbReference>
<dbReference type="CDD" id="cd00165">
    <property type="entry name" value="S4"/>
    <property type="match status" value="1"/>
</dbReference>
<protein>
    <recommendedName>
        <fullName evidence="4">RNA-binding S4 domain-containing protein</fullName>
    </recommendedName>
</protein>
<dbReference type="SMART" id="SM00363">
    <property type="entry name" value="S4"/>
    <property type="match status" value="1"/>
</dbReference>
<dbReference type="InterPro" id="IPR002942">
    <property type="entry name" value="S4_RNA-bd"/>
</dbReference>
<feature type="domain" description="RNA-binding S4" evidence="4">
    <location>
        <begin position="61"/>
        <end position="126"/>
    </location>
</feature>
<keyword evidence="2" id="KW-0413">Isomerase</keyword>
<reference evidence="6" key="1">
    <citation type="journal article" date="2023" name="Commun. Biol.">
        <title>Genome analysis of Parmales, the sister group of diatoms, reveals the evolutionary specialization of diatoms from phago-mixotrophs to photoautotrophs.</title>
        <authorList>
            <person name="Ban H."/>
            <person name="Sato S."/>
            <person name="Yoshikawa S."/>
            <person name="Yamada K."/>
            <person name="Nakamura Y."/>
            <person name="Ichinomiya M."/>
            <person name="Sato N."/>
            <person name="Blanc-Mathieu R."/>
            <person name="Endo H."/>
            <person name="Kuwata A."/>
            <person name="Ogata H."/>
        </authorList>
    </citation>
    <scope>NUCLEOTIDE SEQUENCE [LARGE SCALE GENOMIC DNA]</scope>
</reference>
<dbReference type="PROSITE" id="PS01149">
    <property type="entry name" value="PSI_RSU"/>
    <property type="match status" value="1"/>
</dbReference>
<dbReference type="GO" id="GO:0009982">
    <property type="term" value="F:pseudouridine synthase activity"/>
    <property type="evidence" value="ECO:0007669"/>
    <property type="project" value="InterPro"/>
</dbReference>
<keyword evidence="6" id="KW-1185">Reference proteome</keyword>
<dbReference type="InterPro" id="IPR018496">
    <property type="entry name" value="PsdUridine_synth_RsuA/RluB_CS"/>
</dbReference>
<keyword evidence="3" id="KW-0694">RNA-binding</keyword>
<dbReference type="PANTHER" id="PTHR47683">
    <property type="entry name" value="PSEUDOURIDINE SYNTHASE FAMILY PROTEIN-RELATED"/>
    <property type="match status" value="1"/>
</dbReference>
<evidence type="ECO:0000259" key="4">
    <source>
        <dbReference type="SMART" id="SM00363"/>
    </source>
</evidence>
<dbReference type="EMBL" id="BRYA01001530">
    <property type="protein sequence ID" value="GMI45003.1"/>
    <property type="molecule type" value="Genomic_DNA"/>
</dbReference>
<evidence type="ECO:0000313" key="5">
    <source>
        <dbReference type="EMBL" id="GMI45003.1"/>
    </source>
</evidence>
<name>A0A9W7GJ39_9STRA</name>
<dbReference type="InterPro" id="IPR036986">
    <property type="entry name" value="S4_RNA-bd_sf"/>
</dbReference>
<dbReference type="Gene3D" id="3.10.290.10">
    <property type="entry name" value="RNA-binding S4 domain"/>
    <property type="match status" value="1"/>
</dbReference>
<dbReference type="AlphaFoldDB" id="A0A9W7GJ39"/>
<comment type="similarity">
    <text evidence="1">Belongs to the pseudouridine synthase RsuA family.</text>
</comment>
<gene>
    <name evidence="5" type="ORF">TrCOL_g9320</name>
</gene>
<evidence type="ECO:0000313" key="6">
    <source>
        <dbReference type="Proteomes" id="UP001165065"/>
    </source>
</evidence>
<dbReference type="GO" id="GO:0006364">
    <property type="term" value="P:rRNA processing"/>
    <property type="evidence" value="ECO:0007669"/>
    <property type="project" value="UniProtKB-ARBA"/>
</dbReference>
<proteinExistence type="inferred from homology"/>
<dbReference type="Gene3D" id="3.30.2350.10">
    <property type="entry name" value="Pseudouridine synthase"/>
    <property type="match status" value="1"/>
</dbReference>
<evidence type="ECO:0000256" key="3">
    <source>
        <dbReference type="PROSITE-ProRule" id="PRU00182"/>
    </source>
</evidence>
<dbReference type="Proteomes" id="UP001165065">
    <property type="component" value="Unassembled WGS sequence"/>
</dbReference>
<dbReference type="Pfam" id="PF00849">
    <property type="entry name" value="PseudoU_synth_2"/>
    <property type="match status" value="1"/>
</dbReference>
<sequence>MSSSLFHTNLLKPPLRLFPKLHNFHTLSSTKSPILNKSSRQVILNASTSRLFGRSNPSGDIRLDRLLANRGHGSRADVEKYIRSGIVSLNGSALRSGKLKVPPDSLLEIRGLGTSRPLPTLIAFNKPAKVLTDITTNDGLKRDSLSSYLPPTLNGFLPLTDGLYHPVGRLDYDTKGLLLFSNDGGKTQDILGGKKVWKRYKAECKWWRDEKEEKDLKIETMRLKALIEGSGVIIKDKGKERSFTGLLHSFDYDAPSTTAKSVLELSINTGVYRQVRRMLANVGWEVVQLERVKIGGVELGDLKEGEWRPVEEGELEKS</sequence>
<dbReference type="InterPro" id="IPR006145">
    <property type="entry name" value="PsdUridine_synth_RsuA/RluA"/>
</dbReference>
<dbReference type="PANTHER" id="PTHR47683:SF2">
    <property type="entry name" value="RNA-BINDING S4 DOMAIN-CONTAINING PROTEIN"/>
    <property type="match status" value="1"/>
</dbReference>
<dbReference type="InterPro" id="IPR020103">
    <property type="entry name" value="PsdUridine_synth_cat_dom_sf"/>
</dbReference>